<accession>A0A1W2GPG1</accession>
<dbReference type="EMBL" id="FWYF01000004">
    <property type="protein sequence ID" value="SMD38332.1"/>
    <property type="molecule type" value="Genomic_DNA"/>
</dbReference>
<dbReference type="RefSeq" id="WP_084374369.1">
    <property type="nucleotide sequence ID" value="NZ_FWYF01000004.1"/>
</dbReference>
<dbReference type="OrthoDB" id="9839471at2"/>
<evidence type="ECO:0000313" key="1">
    <source>
        <dbReference type="EMBL" id="SMD38332.1"/>
    </source>
</evidence>
<name>A0A1W2GPG1_REIFA</name>
<organism evidence="1 2">
    <name type="scientific">Reichenbachiella faecimaris</name>
    <dbReference type="NCBI Taxonomy" id="692418"/>
    <lineage>
        <taxon>Bacteria</taxon>
        <taxon>Pseudomonadati</taxon>
        <taxon>Bacteroidota</taxon>
        <taxon>Cytophagia</taxon>
        <taxon>Cytophagales</taxon>
        <taxon>Reichenbachiellaceae</taxon>
        <taxon>Reichenbachiella</taxon>
    </lineage>
</organism>
<reference evidence="1 2" key="1">
    <citation type="submission" date="2017-04" db="EMBL/GenBank/DDBJ databases">
        <authorList>
            <person name="Afonso C.L."/>
            <person name="Miller P.J."/>
            <person name="Scott M.A."/>
            <person name="Spackman E."/>
            <person name="Goraichik I."/>
            <person name="Dimitrov K.M."/>
            <person name="Suarez D.L."/>
            <person name="Swayne D.E."/>
        </authorList>
    </citation>
    <scope>NUCLEOTIDE SEQUENCE [LARGE SCALE GENOMIC DNA]</scope>
    <source>
        <strain evidence="1 2">DSM 26133</strain>
    </source>
</reference>
<evidence type="ECO:0000313" key="2">
    <source>
        <dbReference type="Proteomes" id="UP000192472"/>
    </source>
</evidence>
<dbReference type="AlphaFoldDB" id="A0A1W2GPG1"/>
<dbReference type="Proteomes" id="UP000192472">
    <property type="component" value="Unassembled WGS sequence"/>
</dbReference>
<proteinExistence type="predicted"/>
<protein>
    <submittedName>
        <fullName evidence="1">Uncharacterized protein</fullName>
    </submittedName>
</protein>
<keyword evidence="2" id="KW-1185">Reference proteome</keyword>
<sequence length="144" mass="16650">MDIEEIEKIFNTGERQQIEMMARNILVHGRTHEYMKSLSLYSERFSHLLSQTNSGDKEYLTLVYILSEHLNELSSGACACSIVDKPMFNSPDRLTGILEILEEKLDPKEYSIWNHSRCLSCGNEYESKCVESGFGQKVLWNKYS</sequence>
<gene>
    <name evidence="1" type="ORF">SAMN04488029_3752</name>
</gene>